<organism evidence="4 5">
    <name type="scientific">Olea europaea subsp. europaea</name>
    <dbReference type="NCBI Taxonomy" id="158383"/>
    <lineage>
        <taxon>Eukaryota</taxon>
        <taxon>Viridiplantae</taxon>
        <taxon>Streptophyta</taxon>
        <taxon>Embryophyta</taxon>
        <taxon>Tracheophyta</taxon>
        <taxon>Spermatophyta</taxon>
        <taxon>Magnoliopsida</taxon>
        <taxon>eudicotyledons</taxon>
        <taxon>Gunneridae</taxon>
        <taxon>Pentapetalae</taxon>
        <taxon>asterids</taxon>
        <taxon>lamiids</taxon>
        <taxon>Lamiales</taxon>
        <taxon>Oleaceae</taxon>
        <taxon>Oleeae</taxon>
        <taxon>Olea</taxon>
    </lineage>
</organism>
<dbReference type="Gramene" id="OE9A052830T1">
    <property type="protein sequence ID" value="OE9A052830C1"/>
    <property type="gene ID" value="OE9A052830"/>
</dbReference>
<dbReference type="Proteomes" id="UP000594638">
    <property type="component" value="Unassembled WGS sequence"/>
</dbReference>
<evidence type="ECO:0000256" key="2">
    <source>
        <dbReference type="ARBA" id="ARBA00023004"/>
    </source>
</evidence>
<dbReference type="AlphaFoldDB" id="A0A8S0S4W9"/>
<dbReference type="PANTHER" id="PTHR47991">
    <property type="entry name" value="OXOGLUTARATE/IRON-DEPENDENT DIOXYGENASE"/>
    <property type="match status" value="1"/>
</dbReference>
<proteinExistence type="predicted"/>
<gene>
    <name evidence="4" type="ORF">OLEA9_A052830</name>
</gene>
<accession>A0A8S0S4W9</accession>
<evidence type="ECO:0000313" key="5">
    <source>
        <dbReference type="Proteomes" id="UP000594638"/>
    </source>
</evidence>
<protein>
    <submittedName>
        <fullName evidence="4">DOWNY MILDEW RESISTANCE 6-like</fullName>
    </submittedName>
</protein>
<sequence length="243" mass="28142">MALYASSSSIISTGFAFSSDNNDYRKGAKFLIDTEPDMKKLPSEFALPLLRNPLSVVHAEIPVIDLSGLDGPVQRRVSTIRDISSACADWGFFRIINHGIRMALMVEMLEVVEEFFDLSWEEKMKYASDNVMSPIRYGTSLNTTMKHPLHWRDYFRHYGHPCHKTFHLWPDNPPVYRTDELNSMRRDVAKEYLEQIWQLAMKIASAISEGLGWIMTTKKNHLVKGFKFMLLIIIHHAQSQRRH</sequence>
<dbReference type="GO" id="GO:0016706">
    <property type="term" value="F:2-oxoglutarate-dependent dioxygenase activity"/>
    <property type="evidence" value="ECO:0007669"/>
    <property type="project" value="UniProtKB-ARBA"/>
</dbReference>
<dbReference type="InterPro" id="IPR050295">
    <property type="entry name" value="Plant_2OG-oxidoreductases"/>
</dbReference>
<evidence type="ECO:0000259" key="3">
    <source>
        <dbReference type="Pfam" id="PF14226"/>
    </source>
</evidence>
<evidence type="ECO:0000256" key="1">
    <source>
        <dbReference type="ARBA" id="ARBA00022723"/>
    </source>
</evidence>
<evidence type="ECO:0000313" key="4">
    <source>
        <dbReference type="EMBL" id="CAA2986778.1"/>
    </source>
</evidence>
<dbReference type="SUPFAM" id="SSF51197">
    <property type="entry name" value="Clavaminate synthase-like"/>
    <property type="match status" value="1"/>
</dbReference>
<comment type="caution">
    <text evidence="4">The sequence shown here is derived from an EMBL/GenBank/DDBJ whole genome shotgun (WGS) entry which is preliminary data.</text>
</comment>
<dbReference type="EMBL" id="CACTIH010003887">
    <property type="protein sequence ID" value="CAA2986778.1"/>
    <property type="molecule type" value="Genomic_DNA"/>
</dbReference>
<name>A0A8S0S4W9_OLEEU</name>
<dbReference type="GO" id="GO:0046872">
    <property type="term" value="F:metal ion binding"/>
    <property type="evidence" value="ECO:0007669"/>
    <property type="project" value="UniProtKB-KW"/>
</dbReference>
<reference evidence="4 5" key="1">
    <citation type="submission" date="2019-12" db="EMBL/GenBank/DDBJ databases">
        <authorList>
            <person name="Alioto T."/>
            <person name="Alioto T."/>
            <person name="Gomez Garrido J."/>
        </authorList>
    </citation>
    <scope>NUCLEOTIDE SEQUENCE [LARGE SCALE GENOMIC DNA]</scope>
</reference>
<keyword evidence="2" id="KW-0408">Iron</keyword>
<dbReference type="Pfam" id="PF14226">
    <property type="entry name" value="DIOX_N"/>
    <property type="match status" value="1"/>
</dbReference>
<keyword evidence="1" id="KW-0479">Metal-binding</keyword>
<feature type="domain" description="Non-haem dioxygenase N-terminal" evidence="3">
    <location>
        <begin position="61"/>
        <end position="171"/>
    </location>
</feature>
<dbReference type="InterPro" id="IPR027443">
    <property type="entry name" value="IPNS-like_sf"/>
</dbReference>
<dbReference type="Gene3D" id="2.60.120.330">
    <property type="entry name" value="B-lactam Antibiotic, Isopenicillin N Synthase, Chain"/>
    <property type="match status" value="1"/>
</dbReference>
<dbReference type="OrthoDB" id="288590at2759"/>
<dbReference type="InterPro" id="IPR026992">
    <property type="entry name" value="DIOX_N"/>
</dbReference>
<keyword evidence="5" id="KW-1185">Reference proteome</keyword>